<feature type="transmembrane region" description="Helical" evidence="1">
    <location>
        <begin position="589"/>
        <end position="607"/>
    </location>
</feature>
<evidence type="ECO:0000313" key="2">
    <source>
        <dbReference type="EMBL" id="KKQ09572.1"/>
    </source>
</evidence>
<keyword evidence="1" id="KW-0472">Membrane</keyword>
<comment type="caution">
    <text evidence="2">The sequence shown here is derived from an EMBL/GenBank/DDBJ whole genome shotgun (WGS) entry which is preliminary data.</text>
</comment>
<evidence type="ECO:0000256" key="1">
    <source>
        <dbReference type="SAM" id="Phobius"/>
    </source>
</evidence>
<accession>A0A0G0EVM4</accession>
<feature type="transmembrane region" description="Helical" evidence="1">
    <location>
        <begin position="706"/>
        <end position="725"/>
    </location>
</feature>
<dbReference type="PROSITE" id="PS51257">
    <property type="entry name" value="PROKAR_LIPOPROTEIN"/>
    <property type="match status" value="1"/>
</dbReference>
<feature type="transmembrane region" description="Helical" evidence="1">
    <location>
        <begin position="955"/>
        <end position="975"/>
    </location>
</feature>
<keyword evidence="1" id="KW-1133">Transmembrane helix</keyword>
<dbReference type="Gene3D" id="3.20.20.510">
    <property type="entry name" value="Uncharacterised protein PF12979, DUF3863"/>
    <property type="match status" value="1"/>
</dbReference>
<feature type="transmembrane region" description="Helical" evidence="1">
    <location>
        <begin position="821"/>
        <end position="839"/>
    </location>
</feature>
<sequence>MKWILSIFLISLFFFTLFFGCGQTTLAASNNFVSIVNPIRGRDFFEGKQIVEPVIGQMEVLKRNSAAATWLVRFDALSIPEVINVLKTAPSNHEVGLFLEVTDSWTNQSGVKYHKTQSWHFPGSIFLTGYSQDDRNKLIDKAFESFRNTFGYYPKSVGAWWIDGYSLEYMQKKYGITNAMIVADQYSTDNYQIWGQYFSTPYYPDKDRVINPAQSEENKIPVVITQWAPRDPVNGYGKGVEESTYSVQANDYIDFHNLGINYFSKLVDLYTNQKFNQFGQLIVGLENSYDWDKYKGEYEKEVKLLVDKQKQGRLSIVTLSGFANFYKTNFPKLSPEHLIIAEDPLGTDKKAIWFMNPYYRAAFYINDDGNSFKDIRQYIEGDEELCLKEACESLNFATSATRVLDYVTFGHRWVIDEGKIKGLKVERSGEKYVVIYTNEANNKRTIEFLPRDISIDGKISSIDVAILNSTFNKPEEKKSGNQLIAIIDGSIFAGLLFGFIKFLLFITIAIKIPGYVITKKIVSEKLPQVTLWFISFGIGIVSLTLISYLSGLLGLDWFVYIYALTFLVLFWFCKDWVDFKISRLTRFELFVILLIFSGVIFQLLPVYKSGINYSFGVGFWGPNAHDGVWHLSLMNKLENFPPQNPILSGETLRNYHYFYDLLVNVTSKFSFTTTSDLLFRFYPVLISVLLGFGAFILSKRLFNSKLAVLLGIYLVYFSGSFGWIVEYIREKHFGGESAFWANQPISFNLNPPFAVSLILVILVFVLLDIFVKNKNWILAVVILLITGSLLQFKAYGAILVLGTLFIVGLIRLFAKRDFNILFISIAGGFVALGLLLPNYQSFNLFQTAGVFEFYPFWLVNSMLDFQDRVGWVRLAMARDAGYQSGNWFKFIAAEVIALIIFIGGNLGVRIFGIFGLFNVYKKDFLHLGLAIFSFLAILIPLLFVQRGTAWNTVQFMYYLLFFSALFTGGTLAWIYNKLPKALGSVILAILLIVAPINAVVTAKGYLYPSPHTYISQKELDVLDFLKNQEEGVVLTYPYDKGLKNKIAQPLPLLAYETTSYVSAYSNKSTFIEDEIQQDILQTEYKRRLIATKDFIQATNSLNDQSNGEKIIRFLKDNKIKYIYLPKVYNFYLPENKFGITKIFENEEVVLYLFN</sequence>
<dbReference type="AlphaFoldDB" id="A0A0G0EVM4"/>
<dbReference type="Proteomes" id="UP000034492">
    <property type="component" value="Unassembled WGS sequence"/>
</dbReference>
<proteinExistence type="predicted"/>
<keyword evidence="1" id="KW-0812">Transmembrane</keyword>
<feature type="transmembrane region" description="Helical" evidence="1">
    <location>
        <begin position="677"/>
        <end position="697"/>
    </location>
</feature>
<feature type="transmembrane region" description="Helical" evidence="1">
    <location>
        <begin position="557"/>
        <end position="577"/>
    </location>
</feature>
<feature type="transmembrane region" description="Helical" evidence="1">
    <location>
        <begin position="798"/>
        <end position="814"/>
    </location>
</feature>
<name>A0A0G0EVM4_9BACT</name>
<feature type="transmembrane region" description="Helical" evidence="1">
    <location>
        <begin position="531"/>
        <end position="551"/>
    </location>
</feature>
<feature type="transmembrane region" description="Helical" evidence="1">
    <location>
        <begin position="753"/>
        <end position="771"/>
    </location>
</feature>
<organism evidence="2 3">
    <name type="scientific">Candidatus Daviesbacteria bacterium GW2011_GWB1_36_5</name>
    <dbReference type="NCBI Taxonomy" id="1618426"/>
    <lineage>
        <taxon>Bacteria</taxon>
        <taxon>Candidatus Daviesiibacteriota</taxon>
    </lineage>
</organism>
<protein>
    <submittedName>
        <fullName evidence="2">Uncharacterized protein</fullName>
    </submittedName>
</protein>
<feature type="transmembrane region" description="Helical" evidence="1">
    <location>
        <begin position="924"/>
        <end position="943"/>
    </location>
</feature>
<feature type="transmembrane region" description="Helical" evidence="1">
    <location>
        <begin position="776"/>
        <end position="792"/>
    </location>
</feature>
<dbReference type="EMBL" id="LBSA01000012">
    <property type="protein sequence ID" value="KKQ09572.1"/>
    <property type="molecule type" value="Genomic_DNA"/>
</dbReference>
<feature type="transmembrane region" description="Helical" evidence="1">
    <location>
        <begin position="483"/>
        <end position="510"/>
    </location>
</feature>
<feature type="transmembrane region" description="Helical" evidence="1">
    <location>
        <begin position="981"/>
        <end position="1000"/>
    </location>
</feature>
<gene>
    <name evidence="2" type="ORF">US19_C0012G0006</name>
</gene>
<evidence type="ECO:0000313" key="3">
    <source>
        <dbReference type="Proteomes" id="UP000034492"/>
    </source>
</evidence>
<reference evidence="2 3" key="1">
    <citation type="journal article" date="2015" name="Nature">
        <title>rRNA introns, odd ribosomes, and small enigmatic genomes across a large radiation of phyla.</title>
        <authorList>
            <person name="Brown C.T."/>
            <person name="Hug L.A."/>
            <person name="Thomas B.C."/>
            <person name="Sharon I."/>
            <person name="Castelle C.J."/>
            <person name="Singh A."/>
            <person name="Wilkins M.J."/>
            <person name="Williams K.H."/>
            <person name="Banfield J.F."/>
        </authorList>
    </citation>
    <scope>NUCLEOTIDE SEQUENCE [LARGE SCALE GENOMIC DNA]</scope>
</reference>